<gene>
    <name evidence="2" type="ORF">BJX67DRAFT_184741</name>
</gene>
<dbReference type="InterPro" id="IPR036915">
    <property type="entry name" value="Cyclin-like_sf"/>
</dbReference>
<dbReference type="SUPFAM" id="SSF47954">
    <property type="entry name" value="Cyclin-like"/>
    <property type="match status" value="1"/>
</dbReference>
<evidence type="ECO:0000313" key="3">
    <source>
        <dbReference type="Proteomes" id="UP001610432"/>
    </source>
</evidence>
<dbReference type="RefSeq" id="XP_070884395.1">
    <property type="nucleotide sequence ID" value="XM_071025235.1"/>
</dbReference>
<name>A0ABR4LLJ4_9EURO</name>
<sequence length="606" mass="66568">MSLPVISTNSHLSAPPITPTILYDSRTVGSISATKQQLPNTSELPDLPWTVPFRDGLPTPPSDMNSVVYGNVPSYGAKSEGYAVPVYGKAPAYSRVNTNFVNRMVQKTHSQLQPPSKDPPTLETDDQARDRDGLTPSYLQVPSSVNNGKGNLPDFAAQMTCLFWFESSAKLKAVEECSSHGASLSPEAIPSIGFQKWVTSILSTTQVSQNVILLALLFIYRLKKFNPGVRGKKGSEYRLMTIALMLGNKFLDDNTYTNKTWAEVSRISVQEIHVMEVEFLSNLRYNLYASKKEWAQWHVKLGLFADFFMNAPLASEDGDVLHTPPVLRLSPSFGPTTRTQLSPISARLPSPSIETLHPQMWASMNGPSYAPASQVANDLSQVDSRKRRYEEAAEEQHPTKKIAIPGVISMPSSTLTASAQQSVPGPVTRRPHTFAPSVPASIPQLATTPNRPSMPPVYNPSTWAPQNPVSTATQPVTNGVPTPTISLPDPSRRHNSPFPATSATISPAVSAYAAHTPQTHLSPSFFLANRNSPYRPVRSVNTLLIPPPPASLEQQRTIPFDHMHYQPLGKSVTERKTGLLPYHHHEAWPHGTYIPPNFFPTPHYAP</sequence>
<dbReference type="InterPro" id="IPR013922">
    <property type="entry name" value="Cyclin_PHO80-like"/>
</dbReference>
<accession>A0ABR4LLJ4</accession>
<feature type="compositionally biased region" description="Polar residues" evidence="1">
    <location>
        <begin position="471"/>
        <end position="485"/>
    </location>
</feature>
<dbReference type="Pfam" id="PF08613">
    <property type="entry name" value="Cyclin"/>
    <property type="match status" value="1"/>
</dbReference>
<evidence type="ECO:0000256" key="1">
    <source>
        <dbReference type="SAM" id="MobiDB-lite"/>
    </source>
</evidence>
<dbReference type="GeneID" id="98140307"/>
<proteinExistence type="predicted"/>
<dbReference type="CDD" id="cd20557">
    <property type="entry name" value="CYCLIN_ScPCL1-like"/>
    <property type="match status" value="1"/>
</dbReference>
<evidence type="ECO:0000313" key="2">
    <source>
        <dbReference type="EMBL" id="KAL2865416.1"/>
    </source>
</evidence>
<feature type="region of interest" description="Disordered" evidence="1">
    <location>
        <begin position="415"/>
        <end position="450"/>
    </location>
</feature>
<protein>
    <submittedName>
        <fullName evidence="2">Cyclin-domain-containing protein</fullName>
    </submittedName>
</protein>
<organism evidence="2 3">
    <name type="scientific">Aspergillus lucknowensis</name>
    <dbReference type="NCBI Taxonomy" id="176173"/>
    <lineage>
        <taxon>Eukaryota</taxon>
        <taxon>Fungi</taxon>
        <taxon>Dikarya</taxon>
        <taxon>Ascomycota</taxon>
        <taxon>Pezizomycotina</taxon>
        <taxon>Eurotiomycetes</taxon>
        <taxon>Eurotiomycetidae</taxon>
        <taxon>Eurotiales</taxon>
        <taxon>Aspergillaceae</taxon>
        <taxon>Aspergillus</taxon>
        <taxon>Aspergillus subgen. Nidulantes</taxon>
    </lineage>
</organism>
<dbReference type="Gene3D" id="1.10.472.10">
    <property type="entry name" value="Cyclin-like"/>
    <property type="match status" value="1"/>
</dbReference>
<dbReference type="PANTHER" id="PTHR15615">
    <property type="match status" value="1"/>
</dbReference>
<keyword evidence="3" id="KW-1185">Reference proteome</keyword>
<dbReference type="EMBL" id="JBFXLQ010000032">
    <property type="protein sequence ID" value="KAL2865416.1"/>
    <property type="molecule type" value="Genomic_DNA"/>
</dbReference>
<feature type="region of interest" description="Disordered" evidence="1">
    <location>
        <begin position="471"/>
        <end position="497"/>
    </location>
</feature>
<feature type="region of interest" description="Disordered" evidence="1">
    <location>
        <begin position="107"/>
        <end position="145"/>
    </location>
</feature>
<dbReference type="Proteomes" id="UP001610432">
    <property type="component" value="Unassembled WGS sequence"/>
</dbReference>
<comment type="caution">
    <text evidence="2">The sequence shown here is derived from an EMBL/GenBank/DDBJ whole genome shotgun (WGS) entry which is preliminary data.</text>
</comment>
<reference evidence="2 3" key="1">
    <citation type="submission" date="2024-07" db="EMBL/GenBank/DDBJ databases">
        <title>Section-level genome sequencing and comparative genomics of Aspergillus sections Usti and Cavernicolus.</title>
        <authorList>
            <consortium name="Lawrence Berkeley National Laboratory"/>
            <person name="Nybo J.L."/>
            <person name="Vesth T.C."/>
            <person name="Theobald S."/>
            <person name="Frisvad J.C."/>
            <person name="Larsen T.O."/>
            <person name="Kjaerboelling I."/>
            <person name="Rothschild-Mancinelli K."/>
            <person name="Lyhne E.K."/>
            <person name="Kogle M.E."/>
            <person name="Barry K."/>
            <person name="Clum A."/>
            <person name="Na H."/>
            <person name="Ledsgaard L."/>
            <person name="Lin J."/>
            <person name="Lipzen A."/>
            <person name="Kuo A."/>
            <person name="Riley R."/>
            <person name="Mondo S."/>
            <person name="Labutti K."/>
            <person name="Haridas S."/>
            <person name="Pangalinan J."/>
            <person name="Salamov A.A."/>
            <person name="Simmons B.A."/>
            <person name="Magnuson J.K."/>
            <person name="Chen J."/>
            <person name="Drula E."/>
            <person name="Henrissat B."/>
            <person name="Wiebenga A."/>
            <person name="Lubbers R.J."/>
            <person name="Gomes A.C."/>
            <person name="Macurrencykelacurrency M.R."/>
            <person name="Stajich J."/>
            <person name="Grigoriev I.V."/>
            <person name="Mortensen U.H."/>
            <person name="De Vries R.P."/>
            <person name="Baker S.E."/>
            <person name="Andersen M.R."/>
        </authorList>
    </citation>
    <scope>NUCLEOTIDE SEQUENCE [LARGE SCALE GENOMIC DNA]</scope>
    <source>
        <strain evidence="2 3">CBS 449.75</strain>
    </source>
</reference>
<dbReference type="PANTHER" id="PTHR15615:SF118">
    <property type="entry name" value="CYCLIN, HYPOTHETICAL (EUROFUNG)"/>
    <property type="match status" value="1"/>
</dbReference>